<dbReference type="Gene3D" id="1.10.1740.10">
    <property type="match status" value="1"/>
</dbReference>
<dbReference type="AlphaFoldDB" id="K1SY89"/>
<dbReference type="InterPro" id="IPR036388">
    <property type="entry name" value="WH-like_DNA-bd_sf"/>
</dbReference>
<keyword evidence="1" id="KW-0805">Transcription regulation</keyword>
<reference evidence="6" key="1">
    <citation type="journal article" date="2013" name="Environ. Microbiol.">
        <title>Microbiota from the distal guts of lean and obese adolescents exhibit partial functional redundancy besides clear differences in community structure.</title>
        <authorList>
            <person name="Ferrer M."/>
            <person name="Ruiz A."/>
            <person name="Lanza F."/>
            <person name="Haange S.B."/>
            <person name="Oberbach A."/>
            <person name="Till H."/>
            <person name="Bargiela R."/>
            <person name="Campoy C."/>
            <person name="Segura M.T."/>
            <person name="Richter M."/>
            <person name="von Bergen M."/>
            <person name="Seifert J."/>
            <person name="Suarez A."/>
        </authorList>
    </citation>
    <scope>NUCLEOTIDE SEQUENCE</scope>
</reference>
<comment type="caution">
    <text evidence="6">The sequence shown here is derived from an EMBL/GenBank/DDBJ whole genome shotgun (WGS) entry which is preliminary data.</text>
</comment>
<dbReference type="InterPro" id="IPR014284">
    <property type="entry name" value="RNA_pol_sigma-70_dom"/>
</dbReference>
<dbReference type="GO" id="GO:0003677">
    <property type="term" value="F:DNA binding"/>
    <property type="evidence" value="ECO:0007669"/>
    <property type="project" value="UniProtKB-KW"/>
</dbReference>
<evidence type="ECO:0000313" key="6">
    <source>
        <dbReference type="EMBL" id="EKC58780.1"/>
    </source>
</evidence>
<evidence type="ECO:0000259" key="5">
    <source>
        <dbReference type="Pfam" id="PF04542"/>
    </source>
</evidence>
<accession>K1SY89</accession>
<dbReference type="SUPFAM" id="SSF88946">
    <property type="entry name" value="Sigma2 domain of RNA polymerase sigma factors"/>
    <property type="match status" value="1"/>
</dbReference>
<organism evidence="6">
    <name type="scientific">human gut metagenome</name>
    <dbReference type="NCBI Taxonomy" id="408170"/>
    <lineage>
        <taxon>unclassified sequences</taxon>
        <taxon>metagenomes</taxon>
        <taxon>organismal metagenomes</taxon>
    </lineage>
</organism>
<dbReference type="Pfam" id="PF04542">
    <property type="entry name" value="Sigma70_r2"/>
    <property type="match status" value="1"/>
</dbReference>
<dbReference type="EMBL" id="AJWZ01006792">
    <property type="protein sequence ID" value="EKC58780.1"/>
    <property type="molecule type" value="Genomic_DNA"/>
</dbReference>
<keyword evidence="3" id="KW-0238">DNA-binding</keyword>
<dbReference type="InterPro" id="IPR013324">
    <property type="entry name" value="RNA_pol_sigma_r3/r4-like"/>
</dbReference>
<dbReference type="NCBIfam" id="TIGR02937">
    <property type="entry name" value="sigma70-ECF"/>
    <property type="match status" value="1"/>
</dbReference>
<sequence length="176" mass="21173">MREETILNYQNLVYKILSHYRNLYNYNRDFEEDYFHDGMVALIQAYDTYKDDNNVKFITYASRCIHNKYKDIFKKKSFNEEPLDLQIKDDLYLLDIIPSKEEKILDMLIKKETKEELEYSLNNLNNDDNFIICSLYGIKTKRITQKNLAKILNCTQSCIAKKHNKILNLIKESLRY</sequence>
<keyword evidence="4" id="KW-0804">Transcription</keyword>
<dbReference type="InterPro" id="IPR007627">
    <property type="entry name" value="RNA_pol_sigma70_r2"/>
</dbReference>
<name>K1SY89_9ZZZZ</name>
<gene>
    <name evidence="6" type="ORF">OBE_09841</name>
</gene>
<dbReference type="PANTHER" id="PTHR30385:SF7">
    <property type="entry name" value="RNA POLYMERASE SIGMA FACTOR FLIA"/>
    <property type="match status" value="1"/>
</dbReference>
<dbReference type="SUPFAM" id="SSF88659">
    <property type="entry name" value="Sigma3 and sigma4 domains of RNA polymerase sigma factors"/>
    <property type="match status" value="1"/>
</dbReference>
<evidence type="ECO:0000256" key="3">
    <source>
        <dbReference type="ARBA" id="ARBA00023125"/>
    </source>
</evidence>
<protein>
    <submittedName>
        <fullName evidence="6">Protein containing RNA polymerase sigma-70 domain protein</fullName>
    </submittedName>
</protein>
<dbReference type="GO" id="GO:0016987">
    <property type="term" value="F:sigma factor activity"/>
    <property type="evidence" value="ECO:0007669"/>
    <property type="project" value="UniProtKB-KW"/>
</dbReference>
<proteinExistence type="predicted"/>
<dbReference type="GO" id="GO:0006352">
    <property type="term" value="P:DNA-templated transcription initiation"/>
    <property type="evidence" value="ECO:0007669"/>
    <property type="project" value="InterPro"/>
</dbReference>
<dbReference type="PANTHER" id="PTHR30385">
    <property type="entry name" value="SIGMA FACTOR F FLAGELLAR"/>
    <property type="match status" value="1"/>
</dbReference>
<evidence type="ECO:0000256" key="1">
    <source>
        <dbReference type="ARBA" id="ARBA00023015"/>
    </source>
</evidence>
<evidence type="ECO:0000256" key="4">
    <source>
        <dbReference type="ARBA" id="ARBA00023163"/>
    </source>
</evidence>
<dbReference type="Gene3D" id="1.10.10.10">
    <property type="entry name" value="Winged helix-like DNA-binding domain superfamily/Winged helix DNA-binding domain"/>
    <property type="match status" value="1"/>
</dbReference>
<evidence type="ECO:0000256" key="2">
    <source>
        <dbReference type="ARBA" id="ARBA00023082"/>
    </source>
</evidence>
<feature type="domain" description="RNA polymerase sigma-70 region 2" evidence="5">
    <location>
        <begin position="8"/>
        <end position="77"/>
    </location>
</feature>
<dbReference type="InterPro" id="IPR013325">
    <property type="entry name" value="RNA_pol_sigma_r2"/>
</dbReference>
<keyword evidence="2" id="KW-0731">Sigma factor</keyword>